<accession>A0AA35Z4V8</accession>
<gene>
    <name evidence="1" type="ORF">LSALG_LOCUS25395</name>
</gene>
<reference evidence="1" key="1">
    <citation type="submission" date="2023-04" db="EMBL/GenBank/DDBJ databases">
        <authorList>
            <person name="Vijverberg K."/>
            <person name="Xiong W."/>
            <person name="Schranz E."/>
        </authorList>
    </citation>
    <scope>NUCLEOTIDE SEQUENCE</scope>
</reference>
<name>A0AA35Z4V8_LACSI</name>
<dbReference type="Proteomes" id="UP001177003">
    <property type="component" value="Chromosome 5"/>
</dbReference>
<evidence type="ECO:0000313" key="2">
    <source>
        <dbReference type="Proteomes" id="UP001177003"/>
    </source>
</evidence>
<dbReference type="AlphaFoldDB" id="A0AA35Z4V8"/>
<protein>
    <submittedName>
        <fullName evidence="1">Uncharacterized protein</fullName>
    </submittedName>
</protein>
<organism evidence="1 2">
    <name type="scientific">Lactuca saligna</name>
    <name type="common">Willowleaf lettuce</name>
    <dbReference type="NCBI Taxonomy" id="75948"/>
    <lineage>
        <taxon>Eukaryota</taxon>
        <taxon>Viridiplantae</taxon>
        <taxon>Streptophyta</taxon>
        <taxon>Embryophyta</taxon>
        <taxon>Tracheophyta</taxon>
        <taxon>Spermatophyta</taxon>
        <taxon>Magnoliopsida</taxon>
        <taxon>eudicotyledons</taxon>
        <taxon>Gunneridae</taxon>
        <taxon>Pentapetalae</taxon>
        <taxon>asterids</taxon>
        <taxon>campanulids</taxon>
        <taxon>Asterales</taxon>
        <taxon>Asteraceae</taxon>
        <taxon>Cichorioideae</taxon>
        <taxon>Cichorieae</taxon>
        <taxon>Lactucinae</taxon>
        <taxon>Lactuca</taxon>
    </lineage>
</organism>
<keyword evidence="2" id="KW-1185">Reference proteome</keyword>
<proteinExistence type="predicted"/>
<evidence type="ECO:0000313" key="1">
    <source>
        <dbReference type="EMBL" id="CAI9285950.1"/>
    </source>
</evidence>
<sequence>MFEDDNTTVGVIPVPTAFSLQQKSSSSKPCFDFGSTCPPRNLKKKILKETSIPLLLLMKPWKEDEKKLESSTLDIGSSDKNIVDPLGFLKHRDNITATKSKVDNTDIKLSSLDTKLNQKVTGLDSKLELILKSLSEIQAIAPLELGRAN</sequence>
<dbReference type="EMBL" id="OX465081">
    <property type="protein sequence ID" value="CAI9285950.1"/>
    <property type="molecule type" value="Genomic_DNA"/>
</dbReference>